<accession>A0A7J6RN48</accession>
<protein>
    <submittedName>
        <fullName evidence="2">Uncharacterized protein</fullName>
    </submittedName>
</protein>
<evidence type="ECO:0000313" key="3">
    <source>
        <dbReference type="Proteomes" id="UP000574390"/>
    </source>
</evidence>
<name>A0A7J6RN48_PEROL</name>
<dbReference type="Proteomes" id="UP000574390">
    <property type="component" value="Unassembled WGS sequence"/>
</dbReference>
<dbReference type="EMBL" id="JABANM010020884">
    <property type="protein sequence ID" value="KAF4722088.1"/>
    <property type="molecule type" value="Genomic_DNA"/>
</dbReference>
<proteinExistence type="predicted"/>
<gene>
    <name evidence="2" type="ORF">FOZ62_003281</name>
</gene>
<feature type="compositionally biased region" description="Polar residues" evidence="1">
    <location>
        <begin position="228"/>
        <end position="242"/>
    </location>
</feature>
<feature type="compositionally biased region" description="Acidic residues" evidence="1">
    <location>
        <begin position="205"/>
        <end position="227"/>
    </location>
</feature>
<evidence type="ECO:0000256" key="1">
    <source>
        <dbReference type="SAM" id="MobiDB-lite"/>
    </source>
</evidence>
<comment type="caution">
    <text evidence="2">The sequence shown here is derived from an EMBL/GenBank/DDBJ whole genome shotgun (WGS) entry which is preliminary data.</text>
</comment>
<dbReference type="Gene3D" id="3.90.550.10">
    <property type="entry name" value="Spore Coat Polysaccharide Biosynthesis Protein SpsA, Chain A"/>
    <property type="match status" value="1"/>
</dbReference>
<sequence length="316" mass="36071">MNGRCWLINAGVMLVSPDENIFQLLVADVSIPQHHHLKGMTPEQHYLAGLLAPYLSHIDQSYNFEIQLHGGVPITAKWRELSYSGIKIVHYSGGEIQSASYSQSFLGRQDKYIARKLYNRLPWEVQDLAYQRAQAAWGDFNINLAEAAITVRDNLKDNHHQLLNNNTMVHGYYETFIERSGMRGLLYWGDVTGDAAATSPTIHSDDDDEDDDDDEWYADDDADDDDGSSVNGQDQQQQHSNVDSIIRIGVSYRDHHNDEWVLVKILPKDGYACLFLTRRPRANSGGERRQRKQSLLSFNVARRRLLQEKQQPDEGQ</sequence>
<feature type="region of interest" description="Disordered" evidence="1">
    <location>
        <begin position="198"/>
        <end position="242"/>
    </location>
</feature>
<reference evidence="2 3" key="1">
    <citation type="submission" date="2020-04" db="EMBL/GenBank/DDBJ databases">
        <title>Perkinsus olseni comparative genomics.</title>
        <authorList>
            <person name="Bogema D.R."/>
        </authorList>
    </citation>
    <scope>NUCLEOTIDE SEQUENCE [LARGE SCALE GENOMIC DNA]</scope>
    <source>
        <strain evidence="2">ATCC PRA-205</strain>
    </source>
</reference>
<evidence type="ECO:0000313" key="2">
    <source>
        <dbReference type="EMBL" id="KAF4722088.1"/>
    </source>
</evidence>
<dbReference type="AlphaFoldDB" id="A0A7J6RN48"/>
<dbReference type="SUPFAM" id="SSF53448">
    <property type="entry name" value="Nucleotide-diphospho-sugar transferases"/>
    <property type="match status" value="1"/>
</dbReference>
<organism evidence="2 3">
    <name type="scientific">Perkinsus olseni</name>
    <name type="common">Perkinsus atlanticus</name>
    <dbReference type="NCBI Taxonomy" id="32597"/>
    <lineage>
        <taxon>Eukaryota</taxon>
        <taxon>Sar</taxon>
        <taxon>Alveolata</taxon>
        <taxon>Perkinsozoa</taxon>
        <taxon>Perkinsea</taxon>
        <taxon>Perkinsida</taxon>
        <taxon>Perkinsidae</taxon>
        <taxon>Perkinsus</taxon>
    </lineage>
</organism>
<dbReference type="InterPro" id="IPR029044">
    <property type="entry name" value="Nucleotide-diphossugar_trans"/>
</dbReference>